<reference evidence="2" key="1">
    <citation type="journal article" date="2019" name="Int. J. Syst. Evol. Microbiol.">
        <title>The Global Catalogue of Microorganisms (GCM) 10K type strain sequencing project: providing services to taxonomists for standard genome sequencing and annotation.</title>
        <authorList>
            <consortium name="The Broad Institute Genomics Platform"/>
            <consortium name="The Broad Institute Genome Sequencing Center for Infectious Disease"/>
            <person name="Wu L."/>
            <person name="Ma J."/>
        </authorList>
    </citation>
    <scope>NUCLEOTIDE SEQUENCE [LARGE SCALE GENOMIC DNA]</scope>
    <source>
        <strain evidence="2">KCTC 52232</strain>
    </source>
</reference>
<keyword evidence="2" id="KW-1185">Reference proteome</keyword>
<sequence length="87" mass="10332">MIHSGEQALQVARAILEKNEIKHISVDAPREELNFQFLDSKLVTDAWVICYTYMVFQDEDAFIFLDDRNDLKLIYVLTKHDYVMYDQ</sequence>
<comment type="caution">
    <text evidence="1">The sequence shown here is derived from an EMBL/GenBank/DDBJ whole genome shotgun (WGS) entry which is preliminary data.</text>
</comment>
<name>A0ABW5XU34_9SPHI</name>
<dbReference type="EMBL" id="JBHUON010000020">
    <property type="protein sequence ID" value="MFD2866068.1"/>
    <property type="molecule type" value="Genomic_DNA"/>
</dbReference>
<accession>A0ABW5XU34</accession>
<organism evidence="1 2">
    <name type="scientific">Mucilaginibacter antarcticus</name>
    <dbReference type="NCBI Taxonomy" id="1855725"/>
    <lineage>
        <taxon>Bacteria</taxon>
        <taxon>Pseudomonadati</taxon>
        <taxon>Bacteroidota</taxon>
        <taxon>Sphingobacteriia</taxon>
        <taxon>Sphingobacteriales</taxon>
        <taxon>Sphingobacteriaceae</taxon>
        <taxon>Mucilaginibacter</taxon>
    </lineage>
</organism>
<evidence type="ECO:0000313" key="2">
    <source>
        <dbReference type="Proteomes" id="UP001597601"/>
    </source>
</evidence>
<protein>
    <submittedName>
        <fullName evidence="1">Uncharacterized protein</fullName>
    </submittedName>
</protein>
<dbReference type="Proteomes" id="UP001597601">
    <property type="component" value="Unassembled WGS sequence"/>
</dbReference>
<evidence type="ECO:0000313" key="1">
    <source>
        <dbReference type="EMBL" id="MFD2866068.1"/>
    </source>
</evidence>
<proteinExistence type="predicted"/>
<dbReference type="RefSeq" id="WP_377129382.1">
    <property type="nucleotide sequence ID" value="NZ_JBHUON010000020.1"/>
</dbReference>
<gene>
    <name evidence="1" type="ORF">ACFSYC_15330</name>
</gene>